<evidence type="ECO:0000313" key="1">
    <source>
        <dbReference type="EMBL" id="QPL19214.1"/>
    </source>
</evidence>
<protein>
    <submittedName>
        <fullName evidence="1">Uncharacterized protein</fullName>
    </submittedName>
</protein>
<dbReference type="EMBL" id="MT875328">
    <property type="protein sequence ID" value="QPL19214.1"/>
    <property type="molecule type" value="Genomic_DNA"/>
</dbReference>
<name>A0A7T0Q860_KLEPN</name>
<proteinExistence type="predicted"/>
<geneLocation type="plasmid" evidence="1">
    <name>pHS2953-KPC</name>
</geneLocation>
<dbReference type="AlphaFoldDB" id="A0A7T0Q860"/>
<reference evidence="1" key="1">
    <citation type="submission" date="2020-08" db="EMBL/GenBank/DDBJ databases">
        <authorList>
            <person name="Shi Q."/>
        </authorList>
    </citation>
    <scope>NUCLEOTIDE SEQUENCE</scope>
    <source>
        <strain evidence="1">HS2953</strain>
        <plasmid evidence="1">pHS2953-KPC</plasmid>
    </source>
</reference>
<accession>A0A7T0Q860</accession>
<sequence length="163" mass="17742">MASIRASTALVSCSETAYSIPSASASISAGDQTMRFKGVSAGYCSRNKRQRVSQVPYMFFSLVLKAGIQLKHFVVCRHKQGIDAKKGLTGQAFGQHIRVKAIAVLHPVQRRPQVTHAVGDFRHFCAEFFVSCIVHYAASGNSSLAAGYCMARRTAARRCCPAR</sequence>
<keyword evidence="1" id="KW-0614">Plasmid</keyword>
<organism evidence="1">
    <name type="scientific">Klebsiella pneumoniae</name>
    <dbReference type="NCBI Taxonomy" id="573"/>
    <lineage>
        <taxon>Bacteria</taxon>
        <taxon>Pseudomonadati</taxon>
        <taxon>Pseudomonadota</taxon>
        <taxon>Gammaproteobacteria</taxon>
        <taxon>Enterobacterales</taxon>
        <taxon>Enterobacteriaceae</taxon>
        <taxon>Klebsiella/Raoultella group</taxon>
        <taxon>Klebsiella</taxon>
        <taxon>Klebsiella pneumoniae complex</taxon>
    </lineage>
</organism>